<gene>
    <name evidence="1" type="ORF">CYNAS_LOCUS14595</name>
</gene>
<dbReference type="Proteomes" id="UP001176961">
    <property type="component" value="Unassembled WGS sequence"/>
</dbReference>
<evidence type="ECO:0000313" key="2">
    <source>
        <dbReference type="Proteomes" id="UP001176961"/>
    </source>
</evidence>
<sequence length="135" mass="15739">MQKHFCTKFEDISSASRSFENIVQDLALFVKDYATIDCELMTEKKQQEVKNEEEDFQPPKTTTSEYLISQIRLDKPTANEVKEVIQKETDDDEPFRDVTPCPSEYQMTQLNYFLSGVPIVQAFNEAEKKKDVKKK</sequence>
<proteinExistence type="predicted"/>
<evidence type="ECO:0000313" key="1">
    <source>
        <dbReference type="EMBL" id="CAJ0602612.1"/>
    </source>
</evidence>
<keyword evidence="2" id="KW-1185">Reference proteome</keyword>
<name>A0AA36H2A4_CYLNA</name>
<dbReference type="AlphaFoldDB" id="A0AA36H2A4"/>
<reference evidence="1" key="1">
    <citation type="submission" date="2023-07" db="EMBL/GenBank/DDBJ databases">
        <authorList>
            <consortium name="CYATHOMIX"/>
        </authorList>
    </citation>
    <scope>NUCLEOTIDE SEQUENCE</scope>
    <source>
        <strain evidence="1">N/A</strain>
    </source>
</reference>
<protein>
    <submittedName>
        <fullName evidence="1">Uncharacterized protein</fullName>
    </submittedName>
</protein>
<dbReference type="EMBL" id="CATQJL010000305">
    <property type="protein sequence ID" value="CAJ0602612.1"/>
    <property type="molecule type" value="Genomic_DNA"/>
</dbReference>
<organism evidence="1 2">
    <name type="scientific">Cylicocyclus nassatus</name>
    <name type="common">Nematode worm</name>
    <dbReference type="NCBI Taxonomy" id="53992"/>
    <lineage>
        <taxon>Eukaryota</taxon>
        <taxon>Metazoa</taxon>
        <taxon>Ecdysozoa</taxon>
        <taxon>Nematoda</taxon>
        <taxon>Chromadorea</taxon>
        <taxon>Rhabditida</taxon>
        <taxon>Rhabditina</taxon>
        <taxon>Rhabditomorpha</taxon>
        <taxon>Strongyloidea</taxon>
        <taxon>Strongylidae</taxon>
        <taxon>Cylicocyclus</taxon>
    </lineage>
</organism>
<accession>A0AA36H2A4</accession>
<comment type="caution">
    <text evidence="1">The sequence shown here is derived from an EMBL/GenBank/DDBJ whole genome shotgun (WGS) entry which is preliminary data.</text>
</comment>